<organism evidence="1 2">
    <name type="scientific">Entomophthora muscae</name>
    <dbReference type="NCBI Taxonomy" id="34485"/>
    <lineage>
        <taxon>Eukaryota</taxon>
        <taxon>Fungi</taxon>
        <taxon>Fungi incertae sedis</taxon>
        <taxon>Zoopagomycota</taxon>
        <taxon>Entomophthoromycotina</taxon>
        <taxon>Entomophthoromycetes</taxon>
        <taxon>Entomophthorales</taxon>
        <taxon>Entomophthoraceae</taxon>
        <taxon>Entomophthora</taxon>
    </lineage>
</organism>
<proteinExistence type="predicted"/>
<gene>
    <name evidence="1" type="primary">PLP2_1</name>
    <name evidence="1" type="ORF">DSO57_1002895</name>
</gene>
<accession>A0ACC2SLQ0</accession>
<name>A0ACC2SLQ0_9FUNG</name>
<evidence type="ECO:0000313" key="1">
    <source>
        <dbReference type="EMBL" id="KAJ9063161.1"/>
    </source>
</evidence>
<sequence>MIFYVKRGLFPPKEPTQKELIEKALDEAVESFNLNKESKYDNCDLDELDELEDDLDERVILEYRNKRLAEFQAQLKKEKFGSVYQISKPDFIREVTEASKEAPVVVHLFKDSILACRQLNVFFDTLATSYKATKFVKIIGDLCIENYPDRNLPTLLLYNKGELISQLVGLQSTVSNGLTMKLPELEKLLHSHSMIDKHNPRSRKDEDSSEETKKTIRSKYSSDEDSD</sequence>
<dbReference type="Proteomes" id="UP001165960">
    <property type="component" value="Unassembled WGS sequence"/>
</dbReference>
<protein>
    <submittedName>
        <fullName evidence="1">Proteolipid protein 2</fullName>
    </submittedName>
</protein>
<reference evidence="1" key="1">
    <citation type="submission" date="2022-04" db="EMBL/GenBank/DDBJ databases">
        <title>Genome of the entomopathogenic fungus Entomophthora muscae.</title>
        <authorList>
            <person name="Elya C."/>
            <person name="Lovett B.R."/>
            <person name="Lee E."/>
            <person name="Macias A.M."/>
            <person name="Hajek A.E."/>
            <person name="De Bivort B.L."/>
            <person name="Kasson M.T."/>
            <person name="De Fine Licht H.H."/>
            <person name="Stajich J.E."/>
        </authorList>
    </citation>
    <scope>NUCLEOTIDE SEQUENCE</scope>
    <source>
        <strain evidence="1">Berkeley</strain>
    </source>
</reference>
<evidence type="ECO:0000313" key="2">
    <source>
        <dbReference type="Proteomes" id="UP001165960"/>
    </source>
</evidence>
<keyword evidence="2" id="KW-1185">Reference proteome</keyword>
<dbReference type="EMBL" id="QTSX02004977">
    <property type="protein sequence ID" value="KAJ9063161.1"/>
    <property type="molecule type" value="Genomic_DNA"/>
</dbReference>
<comment type="caution">
    <text evidence="1">The sequence shown here is derived from an EMBL/GenBank/DDBJ whole genome shotgun (WGS) entry which is preliminary data.</text>
</comment>